<dbReference type="GO" id="GO:0042450">
    <property type="term" value="P:L-arginine biosynthetic process via ornithine"/>
    <property type="evidence" value="ECO:0007669"/>
    <property type="project" value="UniProtKB-UniRule"/>
</dbReference>
<evidence type="ECO:0000256" key="3">
    <source>
        <dbReference type="ARBA" id="ARBA00022571"/>
    </source>
</evidence>
<dbReference type="FunFam" id="1.20.200.10:FF:000015">
    <property type="entry name" value="argininosuccinate lyase isoform X2"/>
    <property type="match status" value="1"/>
</dbReference>
<accession>E3DP74</accession>
<evidence type="ECO:0000259" key="7">
    <source>
        <dbReference type="Pfam" id="PF00206"/>
    </source>
</evidence>
<dbReference type="InterPro" id="IPR000362">
    <property type="entry name" value="Fumarate_lyase_fam"/>
</dbReference>
<dbReference type="AlphaFoldDB" id="E3DP74"/>
<organism evidence="9 10">
    <name type="scientific">Halanaerobium praevalens (strain ATCC 33744 / DSM 2228 / GSL)</name>
    <dbReference type="NCBI Taxonomy" id="572479"/>
    <lineage>
        <taxon>Bacteria</taxon>
        <taxon>Bacillati</taxon>
        <taxon>Bacillota</taxon>
        <taxon>Clostridia</taxon>
        <taxon>Halanaerobiales</taxon>
        <taxon>Halanaerobiaceae</taxon>
        <taxon>Halanaerobium</taxon>
    </lineage>
</organism>
<evidence type="ECO:0000256" key="5">
    <source>
        <dbReference type="ARBA" id="ARBA00023239"/>
    </source>
</evidence>
<dbReference type="eggNOG" id="COG0165">
    <property type="taxonomic scope" value="Bacteria"/>
</dbReference>
<reference evidence="9 10" key="2">
    <citation type="journal article" date="2011" name="Stand. Genomic Sci.">
        <title>Complete genome sequence of the extremely halophilic Halanaerobium praevalens type strain (GSL).</title>
        <authorList>
            <person name="Ivanova N."/>
            <person name="Sikorski J."/>
            <person name="Chertkov O."/>
            <person name="Nolan M."/>
            <person name="Lucas S."/>
            <person name="Hammon N."/>
            <person name="Deshpande S."/>
            <person name="Cheng J.F."/>
            <person name="Tapia R."/>
            <person name="Han C."/>
            <person name="Goodwin L."/>
            <person name="Pitluck S."/>
            <person name="Huntemann M."/>
            <person name="Liolios K."/>
            <person name="Pagani I."/>
            <person name="Mavromatis K."/>
            <person name="Ovchinikova G."/>
            <person name="Pati A."/>
            <person name="Chen A."/>
            <person name="Palaniappan K."/>
            <person name="Land M."/>
            <person name="Hauser L."/>
            <person name="Brambilla E.M."/>
            <person name="Kannan K.P."/>
            <person name="Rohde M."/>
            <person name="Tindall B.J."/>
            <person name="Goker M."/>
            <person name="Detter J.C."/>
            <person name="Woyke T."/>
            <person name="Bristow J."/>
            <person name="Eisen J.A."/>
            <person name="Markowitz V."/>
            <person name="Hugenholtz P."/>
            <person name="Kyrpides N.C."/>
            <person name="Klenk H.P."/>
            <person name="Lapidus A."/>
        </authorList>
    </citation>
    <scope>NUCLEOTIDE SEQUENCE [LARGE SCALE GENOMIC DNA]</scope>
    <source>
        <strain evidence="10">ATCC 33744 / DSM 2228 / GSL</strain>
    </source>
</reference>
<comment type="similarity">
    <text evidence="6">Belongs to the lyase 1 family. Argininosuccinate lyase subfamily.</text>
</comment>
<dbReference type="PANTHER" id="PTHR43814:SF1">
    <property type="entry name" value="ARGININOSUCCINATE LYASE"/>
    <property type="match status" value="1"/>
</dbReference>
<feature type="domain" description="Argininosuccinate lyase C-terminal" evidence="8">
    <location>
        <begin position="369"/>
        <end position="445"/>
    </location>
</feature>
<dbReference type="CDD" id="cd01359">
    <property type="entry name" value="Argininosuccinate_lyase"/>
    <property type="match status" value="1"/>
</dbReference>
<dbReference type="NCBIfam" id="TIGR00838">
    <property type="entry name" value="argH"/>
    <property type="match status" value="1"/>
</dbReference>
<dbReference type="Pfam" id="PF14698">
    <property type="entry name" value="ASL_C2"/>
    <property type="match status" value="1"/>
</dbReference>
<evidence type="ECO:0000256" key="2">
    <source>
        <dbReference type="ARBA" id="ARBA00012338"/>
    </source>
</evidence>
<dbReference type="InterPro" id="IPR020557">
    <property type="entry name" value="Fumarate_lyase_CS"/>
</dbReference>
<dbReference type="PRINTS" id="PR00149">
    <property type="entry name" value="FUMRATELYASE"/>
</dbReference>
<dbReference type="EMBL" id="CP002175">
    <property type="protein sequence ID" value="ADO76625.1"/>
    <property type="molecule type" value="Genomic_DNA"/>
</dbReference>
<evidence type="ECO:0000313" key="10">
    <source>
        <dbReference type="Proteomes" id="UP000006866"/>
    </source>
</evidence>
<evidence type="ECO:0000259" key="8">
    <source>
        <dbReference type="Pfam" id="PF14698"/>
    </source>
</evidence>
<dbReference type="InterPro" id="IPR029419">
    <property type="entry name" value="Arg_succ_lyase_C"/>
</dbReference>
<dbReference type="HAMAP" id="MF_00006">
    <property type="entry name" value="Arg_succ_lyase"/>
    <property type="match status" value="1"/>
</dbReference>
<sequence length="473" mass="53344">MAKNKLWGGRFKVDTSELMDEFNASLPFDIKLLKYDVKGSLAHVQMLAKQGILTKEETKKISSGLQAVKKEIEKELAAGKFDFKEAEDIHSLIEARLTAKIGEVGGKLHTGRSRNDQVALDLRLYLREETLDLRKMLLDFMQVILDLAEKHTETIMPGYTHLQRAQAITFAHHLLAYYFKLKRDYERFGDALKRINISPLGSGALAGSSFDLDREFTAKKLGFIRACKNSIDGVSDRDFVLEFLAVASNLMLHLSSLSEEVILWNSKEFSFIELADQYTTGSSIMPQKKNPDLAELVRGKTGKVIGNLNQMLLTLKGLPLAYNKDLQEDKEGLFASVETLKIILKLYPEMLKTMKVKKKEMQKAAAKGFLNATELADFLAVNNIPFRKAHQIVGKAVILAAQKEKELEDLQKSDWEEIFDSDLKEELKVDFEKLKEKLKVETAVNSHSTLGGPAFKESQSIIQKERSLLASKK</sequence>
<dbReference type="RefSeq" id="WP_014552658.1">
    <property type="nucleotide sequence ID" value="NC_017455.1"/>
</dbReference>
<dbReference type="InterPro" id="IPR009049">
    <property type="entry name" value="Argininosuccinate_lyase"/>
</dbReference>
<reference evidence="10" key="1">
    <citation type="submission" date="2010-10" db="EMBL/GenBank/DDBJ databases">
        <title>The complete genome of Halanaerobium praevalens DSM 2228.</title>
        <authorList>
            <consortium name="US DOE Joint Genome Institute (JGI-PGF)"/>
            <person name="Lucas S."/>
            <person name="Copeland A."/>
            <person name="Lapidus A."/>
            <person name="Glavina del Rio T."/>
            <person name="Dalin E."/>
            <person name="Tice H."/>
            <person name="Bruce D."/>
            <person name="Goodwin L."/>
            <person name="Pitluck S."/>
            <person name="Kyrpides N."/>
            <person name="Mavromatis K."/>
            <person name="Ivanova N."/>
            <person name="Ovchinnikova G."/>
            <person name="Chertkov O."/>
            <person name="Detter J.C."/>
            <person name="Han C."/>
            <person name="Larimer F."/>
            <person name="Land M."/>
            <person name="Hauser L."/>
            <person name="Markowitz V."/>
            <person name="Cheng J.-F."/>
            <person name="Hugenholtz P."/>
            <person name="Woyke T."/>
            <person name="Wu D."/>
            <person name="Tindall B."/>
            <person name="Pomrenke H.G."/>
            <person name="Brambilla E."/>
            <person name="Klenk H.-P."/>
            <person name="Eisen J.A."/>
        </authorList>
    </citation>
    <scope>NUCLEOTIDE SEQUENCE [LARGE SCALE GENOMIC DNA]</scope>
    <source>
        <strain evidence="10">ATCC 33744 / DSM 2228 / GSL</strain>
    </source>
</reference>
<dbReference type="Gene3D" id="1.10.40.30">
    <property type="entry name" value="Fumarase/aspartase (C-terminal domain)"/>
    <property type="match status" value="1"/>
</dbReference>
<evidence type="ECO:0000256" key="6">
    <source>
        <dbReference type="HAMAP-Rule" id="MF_00006"/>
    </source>
</evidence>
<dbReference type="STRING" id="572479.Hprae_0471"/>
<dbReference type="InterPro" id="IPR022761">
    <property type="entry name" value="Fumarate_lyase_N"/>
</dbReference>
<dbReference type="Proteomes" id="UP000006866">
    <property type="component" value="Chromosome"/>
</dbReference>
<dbReference type="KEGG" id="hpk:Hprae_0471"/>
<evidence type="ECO:0000313" key="9">
    <source>
        <dbReference type="EMBL" id="ADO76625.1"/>
    </source>
</evidence>
<gene>
    <name evidence="6" type="primary">argH</name>
    <name evidence="9" type="ordered locus">Hprae_0471</name>
</gene>
<dbReference type="GO" id="GO:0004056">
    <property type="term" value="F:argininosuccinate lyase activity"/>
    <property type="evidence" value="ECO:0007669"/>
    <property type="project" value="UniProtKB-UniRule"/>
</dbReference>
<proteinExistence type="inferred from homology"/>
<dbReference type="EC" id="4.3.2.1" evidence="2 6"/>
<dbReference type="PRINTS" id="PR00145">
    <property type="entry name" value="ARGSUCLYASE"/>
</dbReference>
<dbReference type="InterPro" id="IPR024083">
    <property type="entry name" value="Fumarase/histidase_N"/>
</dbReference>
<keyword evidence="10" id="KW-1185">Reference proteome</keyword>
<dbReference type="PANTHER" id="PTHR43814">
    <property type="entry name" value="ARGININOSUCCINATE LYASE"/>
    <property type="match status" value="1"/>
</dbReference>
<keyword evidence="4 6" id="KW-0028">Amino-acid biosynthesis</keyword>
<protein>
    <recommendedName>
        <fullName evidence="2 6">Argininosuccinate lyase</fullName>
        <shortName evidence="6">ASAL</shortName>
        <ecNumber evidence="2 6">4.3.2.1</ecNumber>
    </recommendedName>
    <alternativeName>
        <fullName evidence="6">Arginosuccinase</fullName>
    </alternativeName>
</protein>
<feature type="domain" description="Fumarate lyase N-terminal" evidence="7">
    <location>
        <begin position="9"/>
        <end position="306"/>
    </location>
</feature>
<dbReference type="GO" id="GO:0005829">
    <property type="term" value="C:cytosol"/>
    <property type="evidence" value="ECO:0007669"/>
    <property type="project" value="TreeGrafter"/>
</dbReference>
<dbReference type="PATRIC" id="fig|572479.3.peg.475"/>
<keyword evidence="6" id="KW-0963">Cytoplasm</keyword>
<keyword evidence="3 6" id="KW-0055">Arginine biosynthesis</keyword>
<dbReference type="Gene3D" id="1.20.200.10">
    <property type="entry name" value="Fumarase/aspartase (Central domain)"/>
    <property type="match status" value="1"/>
</dbReference>
<comment type="catalytic activity">
    <reaction evidence="6">
        <text>2-(N(omega)-L-arginino)succinate = fumarate + L-arginine</text>
        <dbReference type="Rhea" id="RHEA:24020"/>
        <dbReference type="ChEBI" id="CHEBI:29806"/>
        <dbReference type="ChEBI" id="CHEBI:32682"/>
        <dbReference type="ChEBI" id="CHEBI:57472"/>
        <dbReference type="EC" id="4.3.2.1"/>
    </reaction>
</comment>
<dbReference type="OrthoDB" id="9769623at2"/>
<evidence type="ECO:0000256" key="1">
    <source>
        <dbReference type="ARBA" id="ARBA00004941"/>
    </source>
</evidence>
<dbReference type="FunFam" id="1.10.275.10:FF:000002">
    <property type="entry name" value="Argininosuccinate lyase"/>
    <property type="match status" value="1"/>
</dbReference>
<dbReference type="Pfam" id="PF00206">
    <property type="entry name" value="Lyase_1"/>
    <property type="match status" value="1"/>
</dbReference>
<dbReference type="Gene3D" id="1.10.275.10">
    <property type="entry name" value="Fumarase/aspartase (N-terminal domain)"/>
    <property type="match status" value="1"/>
</dbReference>
<dbReference type="InterPro" id="IPR008948">
    <property type="entry name" value="L-Aspartase-like"/>
</dbReference>
<name>E3DP74_HALPG</name>
<comment type="subcellular location">
    <subcellularLocation>
        <location evidence="6">Cytoplasm</location>
    </subcellularLocation>
</comment>
<dbReference type="PROSITE" id="PS00163">
    <property type="entry name" value="FUMARATE_LYASES"/>
    <property type="match status" value="1"/>
</dbReference>
<dbReference type="HOGENOM" id="CLU_027272_2_3_9"/>
<dbReference type="SUPFAM" id="SSF48557">
    <property type="entry name" value="L-aspartase-like"/>
    <property type="match status" value="1"/>
</dbReference>
<comment type="pathway">
    <text evidence="1 6">Amino-acid biosynthesis; L-arginine biosynthesis; L-arginine from L-ornithine and carbamoyl phosphate: step 3/3.</text>
</comment>
<keyword evidence="5 6" id="KW-0456">Lyase</keyword>
<evidence type="ECO:0000256" key="4">
    <source>
        <dbReference type="ARBA" id="ARBA00022605"/>
    </source>
</evidence>
<dbReference type="UniPathway" id="UPA00068">
    <property type="reaction ID" value="UER00114"/>
</dbReference>